<feature type="region of interest" description="Disordered" evidence="1">
    <location>
        <begin position="14"/>
        <end position="47"/>
    </location>
</feature>
<keyword evidence="3" id="KW-1185">Reference proteome</keyword>
<organism evidence="2 3">
    <name type="scientific">Hymenobacter qilianensis</name>
    <dbReference type="NCBI Taxonomy" id="1385715"/>
    <lineage>
        <taxon>Bacteria</taxon>
        <taxon>Pseudomonadati</taxon>
        <taxon>Bacteroidota</taxon>
        <taxon>Cytophagia</taxon>
        <taxon>Cytophagales</taxon>
        <taxon>Hymenobacteraceae</taxon>
        <taxon>Hymenobacter</taxon>
    </lineage>
</organism>
<name>A0A7H0H1K6_9BACT</name>
<evidence type="ECO:0000313" key="3">
    <source>
        <dbReference type="Proteomes" id="UP000516093"/>
    </source>
</evidence>
<dbReference type="RefSeq" id="WP_187734581.1">
    <property type="nucleotide sequence ID" value="NZ_BMFN01000006.1"/>
</dbReference>
<sequence>MNKPKFGSNLLSVNEKLRSLQPEEPTPAPEPVLDPAPALAGEGEKEQDPWVSFTVHIKRSTYMQIKQAEFWVSGFGEMREHADIAWQEYLLKLPESQKELPEKVLDKLLKTSKKLQQ</sequence>
<gene>
    <name evidence="2" type="ORF">H9L05_21855</name>
</gene>
<protein>
    <submittedName>
        <fullName evidence="2">Uncharacterized protein</fullName>
    </submittedName>
</protein>
<reference evidence="2 3" key="1">
    <citation type="submission" date="2020-08" db="EMBL/GenBank/DDBJ databases">
        <title>Genome sequence of Hymenobacter qilianensis JCM 19763T.</title>
        <authorList>
            <person name="Hyun D.-W."/>
            <person name="Bae J.-W."/>
        </authorList>
    </citation>
    <scope>NUCLEOTIDE SEQUENCE [LARGE SCALE GENOMIC DNA]</scope>
    <source>
        <strain evidence="2 3">JCM 19763</strain>
        <plasmid evidence="2 3">p_unnamed2</plasmid>
    </source>
</reference>
<evidence type="ECO:0000256" key="1">
    <source>
        <dbReference type="SAM" id="MobiDB-lite"/>
    </source>
</evidence>
<dbReference type="Proteomes" id="UP000516093">
    <property type="component" value="Plasmid p_unnamed2"/>
</dbReference>
<dbReference type="KEGG" id="hqi:H9L05_21855"/>
<keyword evidence="2" id="KW-0614">Plasmid</keyword>
<dbReference type="EMBL" id="CP060786">
    <property type="protein sequence ID" value="QNP54422.1"/>
    <property type="molecule type" value="Genomic_DNA"/>
</dbReference>
<proteinExistence type="predicted"/>
<geneLocation type="plasmid" evidence="2 3">
    <name>p_unnamed2</name>
</geneLocation>
<accession>A0A7H0H1K6</accession>
<evidence type="ECO:0000313" key="2">
    <source>
        <dbReference type="EMBL" id="QNP54422.1"/>
    </source>
</evidence>
<dbReference type="AlphaFoldDB" id="A0A7H0H1K6"/>
<feature type="compositionally biased region" description="Pro residues" evidence="1">
    <location>
        <begin position="24"/>
        <end position="34"/>
    </location>
</feature>